<keyword evidence="2" id="KW-1185">Reference proteome</keyword>
<gene>
    <name evidence="1" type="ORF">EJ08DRAFT_245899</name>
</gene>
<comment type="caution">
    <text evidence="1">The sequence shown here is derived from an EMBL/GenBank/DDBJ whole genome shotgun (WGS) entry which is preliminary data.</text>
</comment>
<evidence type="ECO:0000313" key="2">
    <source>
        <dbReference type="Proteomes" id="UP000800235"/>
    </source>
</evidence>
<reference evidence="1" key="1">
    <citation type="journal article" date="2020" name="Stud. Mycol.">
        <title>101 Dothideomycetes genomes: a test case for predicting lifestyles and emergence of pathogens.</title>
        <authorList>
            <person name="Haridas S."/>
            <person name="Albert R."/>
            <person name="Binder M."/>
            <person name="Bloem J."/>
            <person name="Labutti K."/>
            <person name="Salamov A."/>
            <person name="Andreopoulos B."/>
            <person name="Baker S."/>
            <person name="Barry K."/>
            <person name="Bills G."/>
            <person name="Bluhm B."/>
            <person name="Cannon C."/>
            <person name="Castanera R."/>
            <person name="Culley D."/>
            <person name="Daum C."/>
            <person name="Ezra D."/>
            <person name="Gonzalez J."/>
            <person name="Henrissat B."/>
            <person name="Kuo A."/>
            <person name="Liang C."/>
            <person name="Lipzen A."/>
            <person name="Lutzoni F."/>
            <person name="Magnuson J."/>
            <person name="Mondo S."/>
            <person name="Nolan M."/>
            <person name="Ohm R."/>
            <person name="Pangilinan J."/>
            <person name="Park H.-J."/>
            <person name="Ramirez L."/>
            <person name="Alfaro M."/>
            <person name="Sun H."/>
            <person name="Tritt A."/>
            <person name="Yoshinaga Y."/>
            <person name="Zwiers L.-H."/>
            <person name="Turgeon B."/>
            <person name="Goodwin S."/>
            <person name="Spatafora J."/>
            <person name="Crous P."/>
            <person name="Grigoriev I."/>
        </authorList>
    </citation>
    <scope>NUCLEOTIDE SEQUENCE</scope>
    <source>
        <strain evidence="1">CBS 130266</strain>
    </source>
</reference>
<dbReference type="EMBL" id="MU007040">
    <property type="protein sequence ID" value="KAF2430221.1"/>
    <property type="molecule type" value="Genomic_DNA"/>
</dbReference>
<sequence>MRSLRPLLHLRCGFPSRTHILLSFTQMIRSTDDNTNSVALPSNPSSSNIEYASASTTSNSALSSSNSANNEAVPAALLNEDSSAQSTSVVPDTTPSSKVRCGPIRKCPYVKIICRSMQDGVTPPPAVRTSALLRLPYELRYEILKHLIVPPGGRIVFSPVFTQRAWPNHLYLRRVCSQLRDEIDDLLYMDTPFIAYMYE</sequence>
<accession>A0A9P4TYE3</accession>
<protein>
    <recommendedName>
        <fullName evidence="3">F-box domain-containing protein</fullName>
    </recommendedName>
</protein>
<organism evidence="1 2">
    <name type="scientific">Tothia fuscella</name>
    <dbReference type="NCBI Taxonomy" id="1048955"/>
    <lineage>
        <taxon>Eukaryota</taxon>
        <taxon>Fungi</taxon>
        <taxon>Dikarya</taxon>
        <taxon>Ascomycota</taxon>
        <taxon>Pezizomycotina</taxon>
        <taxon>Dothideomycetes</taxon>
        <taxon>Pleosporomycetidae</taxon>
        <taxon>Venturiales</taxon>
        <taxon>Cylindrosympodiaceae</taxon>
        <taxon>Tothia</taxon>
    </lineage>
</organism>
<proteinExistence type="predicted"/>
<dbReference type="AlphaFoldDB" id="A0A9P4TYE3"/>
<evidence type="ECO:0000313" key="1">
    <source>
        <dbReference type="EMBL" id="KAF2430221.1"/>
    </source>
</evidence>
<dbReference type="Proteomes" id="UP000800235">
    <property type="component" value="Unassembled WGS sequence"/>
</dbReference>
<name>A0A9P4TYE3_9PEZI</name>
<evidence type="ECO:0008006" key="3">
    <source>
        <dbReference type="Google" id="ProtNLM"/>
    </source>
</evidence>